<feature type="binding site" evidence="15">
    <location>
        <begin position="119"/>
        <end position="121"/>
    </location>
    <ligand>
        <name>ATP</name>
        <dbReference type="ChEBI" id="CHEBI:30616"/>
    </ligand>
</feature>
<evidence type="ECO:0000259" key="19">
    <source>
        <dbReference type="Pfam" id="PF04928"/>
    </source>
</evidence>
<feature type="compositionally biased region" description="Low complexity" evidence="17">
    <location>
        <begin position="433"/>
        <end position="443"/>
    </location>
</feature>
<evidence type="ECO:0000259" key="20">
    <source>
        <dbReference type="Pfam" id="PF20750"/>
    </source>
</evidence>
<dbReference type="Pfam" id="PF04928">
    <property type="entry name" value="PAP_central"/>
    <property type="match status" value="1"/>
</dbReference>
<comment type="cofactor">
    <cofactor evidence="16">
        <name>Mg(2+)</name>
        <dbReference type="ChEBI" id="CHEBI:18420"/>
    </cofactor>
    <text evidence="16">Binds 2 magnesium ions. Also active with manganese.</text>
</comment>
<dbReference type="InterPro" id="IPR007010">
    <property type="entry name" value="PolA_pol_RNA-bd_dom"/>
</dbReference>
<evidence type="ECO:0000256" key="9">
    <source>
        <dbReference type="ARBA" id="ARBA00022842"/>
    </source>
</evidence>
<keyword evidence="4 14" id="KW-0507">mRNA processing</keyword>
<dbReference type="Gene3D" id="3.30.460.10">
    <property type="entry name" value="Beta Polymerase, domain 2"/>
    <property type="match status" value="1"/>
</dbReference>
<feature type="binding site" evidence="16">
    <location>
        <position position="119"/>
    </location>
    <ligand>
        <name>Mg(2+)</name>
        <dbReference type="ChEBI" id="CHEBI:18420"/>
        <label>2</label>
        <note>catalytic</note>
    </ligand>
</feature>
<name>A0A6J2UEZ9_DROLE</name>
<evidence type="ECO:0000259" key="18">
    <source>
        <dbReference type="Pfam" id="PF04926"/>
    </source>
</evidence>
<dbReference type="SUPFAM" id="SSF81301">
    <property type="entry name" value="Nucleotidyltransferase"/>
    <property type="match status" value="1"/>
</dbReference>
<comment type="cofactor">
    <cofactor evidence="1">
        <name>Mn(2+)</name>
        <dbReference type="ChEBI" id="CHEBI:29035"/>
    </cofactor>
</comment>
<feature type="domain" description="Poly(A) polymerase central" evidence="19">
    <location>
        <begin position="225"/>
        <end position="369"/>
    </location>
</feature>
<feature type="compositionally biased region" description="Polar residues" evidence="17">
    <location>
        <begin position="654"/>
        <end position="668"/>
    </location>
</feature>
<gene>
    <name evidence="22" type="primary">LOC115633664</name>
</gene>
<keyword evidence="7 14" id="KW-0547">Nucleotide-binding</keyword>
<dbReference type="Pfam" id="PF20750">
    <property type="entry name" value="PAP_NTPase"/>
    <property type="match status" value="1"/>
</dbReference>
<evidence type="ECO:0000256" key="1">
    <source>
        <dbReference type="ARBA" id="ARBA00001936"/>
    </source>
</evidence>
<accession>A0A6J2UEZ9</accession>
<keyword evidence="9 16" id="KW-0460">Magnesium</keyword>
<feature type="binding site" evidence="15">
    <location>
        <position position="243"/>
    </location>
    <ligand>
        <name>ATP</name>
        <dbReference type="ChEBI" id="CHEBI:30616"/>
    </ligand>
</feature>
<evidence type="ECO:0000256" key="5">
    <source>
        <dbReference type="ARBA" id="ARBA00022679"/>
    </source>
</evidence>
<dbReference type="FunFam" id="3.30.70.590:FF:000001">
    <property type="entry name" value="Putative poly(A) polymerase gamma"/>
    <property type="match status" value="1"/>
</dbReference>
<dbReference type="GO" id="GO:1990817">
    <property type="term" value="F:poly(A) RNA polymerase activity"/>
    <property type="evidence" value="ECO:0007669"/>
    <property type="project" value="UniProtKB-UniRule"/>
</dbReference>
<feature type="binding site" evidence="15">
    <location>
        <begin position="252"/>
        <end position="253"/>
    </location>
    <ligand>
        <name>ATP</name>
        <dbReference type="ChEBI" id="CHEBI:30616"/>
    </ligand>
</feature>
<dbReference type="RefSeq" id="XP_030386969.1">
    <property type="nucleotide sequence ID" value="XM_030531109.1"/>
</dbReference>
<evidence type="ECO:0000313" key="21">
    <source>
        <dbReference type="Proteomes" id="UP000504634"/>
    </source>
</evidence>
<evidence type="ECO:0000256" key="4">
    <source>
        <dbReference type="ARBA" id="ARBA00022664"/>
    </source>
</evidence>
<evidence type="ECO:0000256" key="13">
    <source>
        <dbReference type="ARBA" id="ARBA00048830"/>
    </source>
</evidence>
<feature type="compositionally biased region" description="Basic and acidic residues" evidence="17">
    <location>
        <begin position="37"/>
        <end position="46"/>
    </location>
</feature>
<feature type="compositionally biased region" description="Polar residues" evidence="17">
    <location>
        <begin position="584"/>
        <end position="600"/>
    </location>
</feature>
<dbReference type="Gene3D" id="3.30.70.590">
    <property type="entry name" value="Poly(A) polymerase predicted RNA binding domain"/>
    <property type="match status" value="1"/>
</dbReference>
<keyword evidence="21" id="KW-1185">Reference proteome</keyword>
<keyword evidence="10" id="KW-0694">RNA-binding</keyword>
<feature type="binding site" evidence="15">
    <location>
        <position position="173"/>
    </location>
    <ligand>
        <name>ATP</name>
        <dbReference type="ChEBI" id="CHEBI:30616"/>
    </ligand>
</feature>
<sequence length="668" mass="75425">MWNSEPTNRQQQNGNTTSGGQPAKQLGMTSAISLAEPRPEDLQRTEELSKSLEPYNVFESQDELNHRMEILAKLNTLVKQWVMEISISKNMPEAAAEKLGGKIYTFGSYRLGVHHKGADIDALCVAPRNIERSEYFQYFFEVLKKQPEVTECRSVEEAYVPVIKMNFDGIEIDLLFARLSLKEIPDDFDLRDDNLLKNLDPRSVRSLNGCRVTDEILALVPNIENFRLALRTIKLWAKKHGIYSNSLGYFGGVTWAMLVARTCQLYPNAAAATLVHKFFLVFSRWKWPNPVLLKHPDNVNLRFPVWDPRVNASDRYHLMPIITPAYPQQNSTFNVSESTKKVILTEFNRGMSITDEIMLGRVPWDRLFEAPSFFYRYRHFIVLLVNSQTADDHLEWCGLVESKIRLLIGNLERNPHIALAHVNPKCFEFKKGLSGNNSQNNSGNEDEQKQMSAAQTQSSVTTAPFCSMWFIGLEFERSENLNVDLTESIQNFTEHVIVHGVNIKMLKEGMTIDARHVKRKQLSLYLDADFLKRERKSMENHTNFNNTMLANRKRLSSELAQSQEPLPPGQQSQSSSRGAKGQRLSESLTEENSNASSDMGAQTPTTPTSSQTSGPNFKTTQAATPIGKNGNDVVCLEGAESSQQDQMQQPPPHNNGNSSNTTAEVACS</sequence>
<dbReference type="EC" id="2.7.7.19" evidence="14"/>
<feature type="region of interest" description="Disordered" evidence="17">
    <location>
        <begin position="555"/>
        <end position="668"/>
    </location>
</feature>
<reference evidence="22" key="1">
    <citation type="submission" date="2025-08" db="UniProtKB">
        <authorList>
            <consortium name="RefSeq"/>
        </authorList>
    </citation>
    <scope>IDENTIFICATION</scope>
    <source>
        <strain evidence="22">11010-0011.00</strain>
        <tissue evidence="22">Whole body</tissue>
    </source>
</reference>
<feature type="domain" description="Poly(A) polymerase nucleotidyltransferase" evidence="20">
    <location>
        <begin position="27"/>
        <end position="220"/>
    </location>
</feature>
<feature type="compositionally biased region" description="Low complexity" evidence="17">
    <location>
        <begin position="561"/>
        <end position="576"/>
    </location>
</feature>
<evidence type="ECO:0000256" key="17">
    <source>
        <dbReference type="SAM" id="MobiDB-lite"/>
    </source>
</evidence>
<protein>
    <recommendedName>
        <fullName evidence="14">Poly(A) polymerase</fullName>
        <ecNumber evidence="14">2.7.7.19</ecNumber>
    </recommendedName>
</protein>
<keyword evidence="11" id="KW-0464">Manganese</keyword>
<feature type="compositionally biased region" description="Polar residues" evidence="17">
    <location>
        <begin position="614"/>
        <end position="623"/>
    </location>
</feature>
<organism evidence="21 22">
    <name type="scientific">Drosophila lebanonensis</name>
    <name type="common">Fruit fly</name>
    <name type="synonym">Scaptodrosophila lebanonensis</name>
    <dbReference type="NCBI Taxonomy" id="7225"/>
    <lineage>
        <taxon>Eukaryota</taxon>
        <taxon>Metazoa</taxon>
        <taxon>Ecdysozoa</taxon>
        <taxon>Arthropoda</taxon>
        <taxon>Hexapoda</taxon>
        <taxon>Insecta</taxon>
        <taxon>Pterygota</taxon>
        <taxon>Neoptera</taxon>
        <taxon>Endopterygota</taxon>
        <taxon>Diptera</taxon>
        <taxon>Brachycera</taxon>
        <taxon>Muscomorpha</taxon>
        <taxon>Ephydroidea</taxon>
        <taxon>Drosophilidae</taxon>
        <taxon>Scaptodrosophila</taxon>
    </lineage>
</organism>
<dbReference type="GO" id="GO:0031123">
    <property type="term" value="P:RNA 3'-end processing"/>
    <property type="evidence" value="ECO:0007669"/>
    <property type="project" value="InterPro"/>
</dbReference>
<dbReference type="PANTHER" id="PTHR10682">
    <property type="entry name" value="POLY A POLYMERASE"/>
    <property type="match status" value="1"/>
</dbReference>
<dbReference type="Pfam" id="PF04926">
    <property type="entry name" value="PAP_RNA-bind"/>
    <property type="match status" value="1"/>
</dbReference>
<evidence type="ECO:0000256" key="7">
    <source>
        <dbReference type="ARBA" id="ARBA00022741"/>
    </source>
</evidence>
<keyword evidence="12 14" id="KW-0539">Nucleus</keyword>
<feature type="region of interest" description="Disordered" evidence="17">
    <location>
        <begin position="1"/>
        <end position="46"/>
    </location>
</feature>
<comment type="similarity">
    <text evidence="3 14">Belongs to the poly(A) polymerase family.</text>
</comment>
<dbReference type="Proteomes" id="UP000504634">
    <property type="component" value="Unplaced"/>
</dbReference>
<evidence type="ECO:0000256" key="12">
    <source>
        <dbReference type="ARBA" id="ARBA00023242"/>
    </source>
</evidence>
<dbReference type="GeneID" id="115633664"/>
<dbReference type="Gene3D" id="1.10.1410.10">
    <property type="match status" value="1"/>
</dbReference>
<feature type="domain" description="Poly(A) polymerase RNA-binding" evidence="18">
    <location>
        <begin position="372"/>
        <end position="536"/>
    </location>
</feature>
<evidence type="ECO:0000256" key="6">
    <source>
        <dbReference type="ARBA" id="ARBA00022723"/>
    </source>
</evidence>
<feature type="binding site" evidence="16">
    <location>
        <position position="119"/>
    </location>
    <ligand>
        <name>Mg(2+)</name>
        <dbReference type="ChEBI" id="CHEBI:18420"/>
        <label>1</label>
        <note>catalytic</note>
    </ligand>
</feature>
<dbReference type="GO" id="GO:0006397">
    <property type="term" value="P:mRNA processing"/>
    <property type="evidence" value="ECO:0007669"/>
    <property type="project" value="UniProtKB-KW"/>
</dbReference>
<feature type="compositionally biased region" description="Low complexity" evidence="17">
    <location>
        <begin position="7"/>
        <end position="21"/>
    </location>
</feature>
<evidence type="ECO:0000256" key="15">
    <source>
        <dbReference type="PIRSR" id="PIRSR018425-1"/>
    </source>
</evidence>
<feature type="binding site" evidence="15">
    <location>
        <begin position="106"/>
        <end position="108"/>
    </location>
    <ligand>
        <name>ATP</name>
        <dbReference type="ChEBI" id="CHEBI:30616"/>
    </ligand>
</feature>
<evidence type="ECO:0000256" key="11">
    <source>
        <dbReference type="ARBA" id="ARBA00023211"/>
    </source>
</evidence>
<evidence type="ECO:0000256" key="16">
    <source>
        <dbReference type="PIRSR" id="PIRSR018425-2"/>
    </source>
</evidence>
<dbReference type="PANTHER" id="PTHR10682:SF10">
    <property type="entry name" value="POLYNUCLEOTIDE ADENYLYLTRANSFERASE"/>
    <property type="match status" value="1"/>
</dbReference>
<dbReference type="InterPro" id="IPR048840">
    <property type="entry name" value="PolA_pol_NTPase"/>
</dbReference>
<evidence type="ECO:0000313" key="22">
    <source>
        <dbReference type="RefSeq" id="XP_030386969.1"/>
    </source>
</evidence>
<keyword evidence="6 16" id="KW-0479">Metal-binding</keyword>
<dbReference type="OrthoDB" id="412748at2759"/>
<dbReference type="InterPro" id="IPR043519">
    <property type="entry name" value="NT_sf"/>
</dbReference>
<evidence type="ECO:0000256" key="3">
    <source>
        <dbReference type="ARBA" id="ARBA00010912"/>
    </source>
</evidence>
<dbReference type="GO" id="GO:0005634">
    <property type="term" value="C:nucleus"/>
    <property type="evidence" value="ECO:0007669"/>
    <property type="project" value="UniProtKB-SubCell"/>
</dbReference>
<evidence type="ECO:0000256" key="2">
    <source>
        <dbReference type="ARBA" id="ARBA00004123"/>
    </source>
</evidence>
<feature type="compositionally biased region" description="Low complexity" evidence="17">
    <location>
        <begin position="602"/>
        <end position="613"/>
    </location>
</feature>
<comment type="function">
    <text evidence="14">Polymerase that creates the 3'-poly(A) tail of mRNA's.</text>
</comment>
<dbReference type="GO" id="GO:0005524">
    <property type="term" value="F:ATP binding"/>
    <property type="evidence" value="ECO:0007669"/>
    <property type="project" value="UniProtKB-UniRule"/>
</dbReference>
<dbReference type="FunFam" id="1.10.1410.10:FF:000001">
    <property type="entry name" value="Putative poly(A) polymerase gamma"/>
    <property type="match status" value="1"/>
</dbReference>
<feature type="region of interest" description="Disordered" evidence="17">
    <location>
        <begin position="433"/>
        <end position="456"/>
    </location>
</feature>
<dbReference type="AlphaFoldDB" id="A0A6J2UEZ9"/>
<dbReference type="SUPFAM" id="SSF55003">
    <property type="entry name" value="PAP/Archaeal CCA-adding enzyme, C-terminal domain"/>
    <property type="match status" value="1"/>
</dbReference>
<feature type="binding site" evidence="16">
    <location>
        <position position="173"/>
    </location>
    <ligand>
        <name>Mg(2+)</name>
        <dbReference type="ChEBI" id="CHEBI:18420"/>
        <label>2</label>
        <note>catalytic</note>
    </ligand>
</feature>
<dbReference type="CTD" id="3273"/>
<dbReference type="FunFam" id="3.30.460.10:FF:000002">
    <property type="entry name" value="Poly(A) polymerase alpha, putative"/>
    <property type="match status" value="1"/>
</dbReference>
<dbReference type="GO" id="GO:0046872">
    <property type="term" value="F:metal ion binding"/>
    <property type="evidence" value="ECO:0007669"/>
    <property type="project" value="UniProtKB-KW"/>
</dbReference>
<comment type="catalytic activity">
    <reaction evidence="13 14">
        <text>RNA(n) + ATP = RNA(n)-3'-adenine ribonucleotide + diphosphate</text>
        <dbReference type="Rhea" id="RHEA:11332"/>
        <dbReference type="Rhea" id="RHEA-COMP:14527"/>
        <dbReference type="Rhea" id="RHEA-COMP:17347"/>
        <dbReference type="ChEBI" id="CHEBI:30616"/>
        <dbReference type="ChEBI" id="CHEBI:33019"/>
        <dbReference type="ChEBI" id="CHEBI:140395"/>
        <dbReference type="ChEBI" id="CHEBI:173115"/>
        <dbReference type="EC" id="2.7.7.19"/>
    </reaction>
</comment>
<dbReference type="InterPro" id="IPR014492">
    <property type="entry name" value="PolyA_polymerase"/>
</dbReference>
<dbReference type="GO" id="GO:0003723">
    <property type="term" value="F:RNA binding"/>
    <property type="evidence" value="ECO:0007669"/>
    <property type="project" value="UniProtKB-UniRule"/>
</dbReference>
<feature type="binding site" evidence="16">
    <location>
        <position position="121"/>
    </location>
    <ligand>
        <name>Mg(2+)</name>
        <dbReference type="ChEBI" id="CHEBI:18420"/>
        <label>1</label>
        <note>catalytic</note>
    </ligand>
</feature>
<keyword evidence="5 14" id="KW-0808">Transferase</keyword>
<proteinExistence type="inferred from homology"/>
<evidence type="ECO:0000256" key="10">
    <source>
        <dbReference type="ARBA" id="ARBA00022884"/>
    </source>
</evidence>
<feature type="binding site" evidence="16">
    <location>
        <position position="121"/>
    </location>
    <ligand>
        <name>Mg(2+)</name>
        <dbReference type="ChEBI" id="CHEBI:18420"/>
        <label>2</label>
        <note>catalytic</note>
    </ligand>
</feature>
<dbReference type="CDD" id="cd05402">
    <property type="entry name" value="NT_PAP_TUTase"/>
    <property type="match status" value="1"/>
</dbReference>
<keyword evidence="8 14" id="KW-0067">ATP-binding</keyword>
<dbReference type="SUPFAM" id="SSF81631">
    <property type="entry name" value="PAP/OAS1 substrate-binding domain"/>
    <property type="match status" value="1"/>
</dbReference>
<feature type="binding site" evidence="15">
    <location>
        <position position="234"/>
    </location>
    <ligand>
        <name>ATP</name>
        <dbReference type="ChEBI" id="CHEBI:30616"/>
    </ligand>
</feature>
<evidence type="ECO:0000256" key="8">
    <source>
        <dbReference type="ARBA" id="ARBA00022840"/>
    </source>
</evidence>
<comment type="subcellular location">
    <subcellularLocation>
        <location evidence="2 14">Nucleus</location>
    </subcellularLocation>
</comment>
<evidence type="ECO:0000256" key="14">
    <source>
        <dbReference type="PIRNR" id="PIRNR018425"/>
    </source>
</evidence>
<dbReference type="InterPro" id="IPR011068">
    <property type="entry name" value="NuclTrfase_I-like_C"/>
</dbReference>
<dbReference type="PIRSF" id="PIRSF018425">
    <property type="entry name" value="PolyA_polymerase"/>
    <property type="match status" value="1"/>
</dbReference>
<dbReference type="InterPro" id="IPR007012">
    <property type="entry name" value="PolA_pol_cen_dom"/>
</dbReference>